<evidence type="ECO:0000259" key="2">
    <source>
        <dbReference type="PROSITE" id="PS50127"/>
    </source>
</evidence>
<reference evidence="3" key="1">
    <citation type="submission" date="2022-11" db="EMBL/GenBank/DDBJ databases">
        <authorList>
            <person name="Kikuchi T."/>
        </authorList>
    </citation>
    <scope>NUCLEOTIDE SEQUENCE</scope>
    <source>
        <strain evidence="3">PS1010</strain>
    </source>
</reference>
<proteinExistence type="predicted"/>
<evidence type="ECO:0000313" key="3">
    <source>
        <dbReference type="EMBL" id="CAI5451616.1"/>
    </source>
</evidence>
<dbReference type="GO" id="GO:0032446">
    <property type="term" value="P:protein modification by small protein conjugation"/>
    <property type="evidence" value="ECO:0007669"/>
    <property type="project" value="UniProtKB-ARBA"/>
</dbReference>
<dbReference type="CDD" id="cd23814">
    <property type="entry name" value="UEV_AKTIP"/>
    <property type="match status" value="1"/>
</dbReference>
<gene>
    <name evidence="3" type="ORF">CAMP_LOCUS14253</name>
</gene>
<name>A0A9P1N845_9PELO</name>
<feature type="region of interest" description="Disordered" evidence="1">
    <location>
        <begin position="298"/>
        <end position="348"/>
    </location>
</feature>
<dbReference type="OrthoDB" id="5596422at2759"/>
<dbReference type="SMART" id="SM00212">
    <property type="entry name" value="UBCc"/>
    <property type="match status" value="1"/>
</dbReference>
<dbReference type="PROSITE" id="PS50127">
    <property type="entry name" value="UBC_2"/>
    <property type="match status" value="1"/>
</dbReference>
<dbReference type="SUPFAM" id="SSF54495">
    <property type="entry name" value="UBC-like"/>
    <property type="match status" value="1"/>
</dbReference>
<accession>A0A9P1N845</accession>
<sequence length="348" mass="39813">MKTADLNEEEKKDTILRFSDDVLLKHALASEYAEVCRHPVDGIFVTPSQKDDFCWFGVIFIRKGIFGGGVFRFTIKIPTDFPTTKSLPEVIFENSIFHPLIEWKTKVLDLTRSFPDGWKCEKHNLLRVLIVVQRIFFSYEFDCDRCINPEAAILYKEHKDKFKEMAKDVVEISRSQVYDDPQNPDDSNSISLTPWDPSIHEKTRKKMMIIGKSGLGNGGVGEDQKTTSAAEFRREREIRENGAVMIELVGKHFPKTYSWFDPEEMTVLTRDDKKCISSHLSSARMDREKHGIEPLDLSAISPTQSVANSPHQMEPRDLSSSSSSSDRRNEIERNLANFQATSNEESVI</sequence>
<dbReference type="PANTHER" id="PTHR24067">
    <property type="entry name" value="UBIQUITIN-CONJUGATING ENZYME E2"/>
    <property type="match status" value="1"/>
</dbReference>
<feature type="region of interest" description="Disordered" evidence="1">
    <location>
        <begin position="177"/>
        <end position="196"/>
    </location>
</feature>
<dbReference type="InterPro" id="IPR050113">
    <property type="entry name" value="Ub_conjugating_enzyme"/>
</dbReference>
<evidence type="ECO:0000313" key="4">
    <source>
        <dbReference type="Proteomes" id="UP001152747"/>
    </source>
</evidence>
<feature type="compositionally biased region" description="Polar residues" evidence="1">
    <location>
        <begin position="300"/>
        <end position="311"/>
    </location>
</feature>
<feature type="compositionally biased region" description="Polar residues" evidence="1">
    <location>
        <begin position="336"/>
        <end position="348"/>
    </location>
</feature>
<organism evidence="3 4">
    <name type="scientific">Caenorhabditis angaria</name>
    <dbReference type="NCBI Taxonomy" id="860376"/>
    <lineage>
        <taxon>Eukaryota</taxon>
        <taxon>Metazoa</taxon>
        <taxon>Ecdysozoa</taxon>
        <taxon>Nematoda</taxon>
        <taxon>Chromadorea</taxon>
        <taxon>Rhabditida</taxon>
        <taxon>Rhabditina</taxon>
        <taxon>Rhabditomorpha</taxon>
        <taxon>Rhabditoidea</taxon>
        <taxon>Rhabditidae</taxon>
        <taxon>Peloderinae</taxon>
        <taxon>Caenorhabditis</taxon>
    </lineage>
</organism>
<keyword evidence="4" id="KW-1185">Reference proteome</keyword>
<dbReference type="AlphaFoldDB" id="A0A9P1N845"/>
<protein>
    <recommendedName>
        <fullName evidence="2">UBC core domain-containing protein</fullName>
    </recommendedName>
</protein>
<evidence type="ECO:0000256" key="1">
    <source>
        <dbReference type="SAM" id="MobiDB-lite"/>
    </source>
</evidence>
<comment type="caution">
    <text evidence="3">The sequence shown here is derived from an EMBL/GenBank/DDBJ whole genome shotgun (WGS) entry which is preliminary data.</text>
</comment>
<dbReference type="InterPro" id="IPR016135">
    <property type="entry name" value="UBQ-conjugating_enzyme/RWD"/>
</dbReference>
<dbReference type="Pfam" id="PF00179">
    <property type="entry name" value="UQ_con"/>
    <property type="match status" value="1"/>
</dbReference>
<dbReference type="Proteomes" id="UP001152747">
    <property type="component" value="Unassembled WGS sequence"/>
</dbReference>
<dbReference type="EMBL" id="CANHGI010000005">
    <property type="protein sequence ID" value="CAI5451616.1"/>
    <property type="molecule type" value="Genomic_DNA"/>
</dbReference>
<dbReference type="Gene3D" id="3.10.110.10">
    <property type="entry name" value="Ubiquitin Conjugating Enzyme"/>
    <property type="match status" value="1"/>
</dbReference>
<dbReference type="InterPro" id="IPR000608">
    <property type="entry name" value="UBC"/>
</dbReference>
<feature type="domain" description="UBC core" evidence="2">
    <location>
        <begin position="23"/>
        <end position="175"/>
    </location>
</feature>